<dbReference type="InterPro" id="IPR015947">
    <property type="entry name" value="PUA-like_sf"/>
</dbReference>
<dbReference type="SMART" id="SM00359">
    <property type="entry name" value="PUA"/>
    <property type="match status" value="1"/>
</dbReference>
<dbReference type="PANTHER" id="PTHR42873">
    <property type="entry name" value="RIBOSOMAL RNA LARGE SUBUNIT METHYLTRANSFERASE"/>
    <property type="match status" value="1"/>
</dbReference>
<evidence type="ECO:0000256" key="2">
    <source>
        <dbReference type="ARBA" id="ARBA00022490"/>
    </source>
</evidence>
<accession>A0ABT9H0E2</accession>
<dbReference type="CDD" id="cd02440">
    <property type="entry name" value="AdoMet_MTases"/>
    <property type="match status" value="1"/>
</dbReference>
<evidence type="ECO:0000313" key="10">
    <source>
        <dbReference type="EMBL" id="MDP4536794.1"/>
    </source>
</evidence>
<evidence type="ECO:0000256" key="4">
    <source>
        <dbReference type="ARBA" id="ARBA00022603"/>
    </source>
</evidence>
<dbReference type="SUPFAM" id="SSF88697">
    <property type="entry name" value="PUA domain-like"/>
    <property type="match status" value="1"/>
</dbReference>
<dbReference type="Pfam" id="PF10672">
    <property type="entry name" value="Methyltrans_SAM"/>
    <property type="match status" value="1"/>
</dbReference>
<dbReference type="CDD" id="cd11572">
    <property type="entry name" value="RlmI_M_like"/>
    <property type="match status" value="1"/>
</dbReference>
<keyword evidence="2" id="KW-0963">Cytoplasm</keyword>
<comment type="similarity">
    <text evidence="8">Belongs to the methyltransferase superfamily. RlmI family.</text>
</comment>
<protein>
    <submittedName>
        <fullName evidence="10">Class I SAM-dependent methyltransferase</fullName>
        <ecNumber evidence="10">2.1.1.-</ecNumber>
    </submittedName>
</protein>
<dbReference type="InterPro" id="IPR041532">
    <property type="entry name" value="RlmI-like_PUA"/>
</dbReference>
<sequence>MTEVNSKTPNYPIVTLAKDREKALNRRHPWIFSKAVHAVKGTPNAGDTVDVVSFDQTWLCRASYSPKSQIRLRLWSTDQHELINAEFFQRRIAKAATLREQLFAGQDTSGYRLVAAESDALPGITIDRYADVLVCQLLSAGAEANRKKIVAALVALYPECSIYERSDVDVRKKEGLEPRSGWLHKPLDSTEVAMREHGMTVLVDVAEGHKTGFYLDQRDNRSKVRALANGKTVLNCFSYTGTFGVAALQGGARHVTNVDMSDTALALSERHTELNGLNRDQVSHVKQDVFKLLRQYKEEGKQFDLLILDPPKFADNKSQLMGACRGYKDINRVAMQLVKPGGLLLTFSCSGLMEDSLFQKVVADAALDAHRDCQFIERLQQASDHPVASYYPEGHYLKGLVCYLP</sequence>
<feature type="domain" description="PUA" evidence="9">
    <location>
        <begin position="12"/>
        <end position="97"/>
    </location>
</feature>
<dbReference type="RefSeq" id="WP_305894056.1">
    <property type="nucleotide sequence ID" value="NZ_JAUZVZ010000014.1"/>
</dbReference>
<reference evidence="10 11" key="1">
    <citation type="submission" date="2023-08" db="EMBL/GenBank/DDBJ databases">
        <authorList>
            <person name="Joshi A."/>
            <person name="Thite S."/>
        </authorList>
    </citation>
    <scope>NUCLEOTIDE SEQUENCE [LARGE SCALE GENOMIC DNA]</scope>
    <source>
        <strain evidence="10 11">AC40</strain>
    </source>
</reference>
<dbReference type="Gene3D" id="2.30.130.10">
    <property type="entry name" value="PUA domain"/>
    <property type="match status" value="1"/>
</dbReference>
<dbReference type="Gene3D" id="3.30.750.80">
    <property type="entry name" value="RNA methyltransferase domain (HRMD) like"/>
    <property type="match status" value="1"/>
</dbReference>
<evidence type="ECO:0000259" key="9">
    <source>
        <dbReference type="SMART" id="SM00359"/>
    </source>
</evidence>
<keyword evidence="6" id="KW-0949">S-adenosyl-L-methionine</keyword>
<dbReference type="InterPro" id="IPR019614">
    <property type="entry name" value="SAM-dep_methyl-trfase"/>
</dbReference>
<gene>
    <name evidence="10" type="ORF">Q3O60_11380</name>
</gene>
<dbReference type="GO" id="GO:0008168">
    <property type="term" value="F:methyltransferase activity"/>
    <property type="evidence" value="ECO:0007669"/>
    <property type="project" value="UniProtKB-KW"/>
</dbReference>
<comment type="subcellular location">
    <subcellularLocation>
        <location evidence="1">Cytoplasm</location>
    </subcellularLocation>
</comment>
<dbReference type="Pfam" id="PF17785">
    <property type="entry name" value="PUA_3"/>
    <property type="match status" value="1"/>
</dbReference>
<evidence type="ECO:0000256" key="3">
    <source>
        <dbReference type="ARBA" id="ARBA00022552"/>
    </source>
</evidence>
<dbReference type="Gene3D" id="3.40.50.150">
    <property type="entry name" value="Vaccinia Virus protein VP39"/>
    <property type="match status" value="1"/>
</dbReference>
<dbReference type="InterPro" id="IPR002478">
    <property type="entry name" value="PUA"/>
</dbReference>
<dbReference type="SUPFAM" id="SSF53335">
    <property type="entry name" value="S-adenosyl-L-methionine-dependent methyltransferases"/>
    <property type="match status" value="1"/>
</dbReference>
<dbReference type="CDD" id="cd21153">
    <property type="entry name" value="PUA_RlmI"/>
    <property type="match status" value="1"/>
</dbReference>
<proteinExistence type="inferred from homology"/>
<dbReference type="EMBL" id="JAUZVZ010000014">
    <property type="protein sequence ID" value="MDP4536794.1"/>
    <property type="molecule type" value="Genomic_DNA"/>
</dbReference>
<evidence type="ECO:0000256" key="8">
    <source>
        <dbReference type="ARBA" id="ARBA00038091"/>
    </source>
</evidence>
<keyword evidence="4 10" id="KW-0489">Methyltransferase</keyword>
<dbReference type="InterPro" id="IPR029063">
    <property type="entry name" value="SAM-dependent_MTases_sf"/>
</dbReference>
<organism evidence="10 11">
    <name type="scientific">Alkalimonas collagenimarina</name>
    <dbReference type="NCBI Taxonomy" id="400390"/>
    <lineage>
        <taxon>Bacteria</taxon>
        <taxon>Pseudomonadati</taxon>
        <taxon>Pseudomonadota</taxon>
        <taxon>Gammaproteobacteria</taxon>
        <taxon>Alkalimonas</taxon>
    </lineage>
</organism>
<comment type="caution">
    <text evidence="10">The sequence shown here is derived from an EMBL/GenBank/DDBJ whole genome shotgun (WGS) entry which is preliminary data.</text>
</comment>
<dbReference type="Proteomes" id="UP001231616">
    <property type="component" value="Unassembled WGS sequence"/>
</dbReference>
<dbReference type="EC" id="2.1.1.-" evidence="10"/>
<evidence type="ECO:0000256" key="7">
    <source>
        <dbReference type="ARBA" id="ARBA00022884"/>
    </source>
</evidence>
<evidence type="ECO:0000256" key="1">
    <source>
        <dbReference type="ARBA" id="ARBA00004496"/>
    </source>
</evidence>
<evidence type="ECO:0000313" key="11">
    <source>
        <dbReference type="Proteomes" id="UP001231616"/>
    </source>
</evidence>
<evidence type="ECO:0000256" key="5">
    <source>
        <dbReference type="ARBA" id="ARBA00022679"/>
    </source>
</evidence>
<dbReference type="PANTHER" id="PTHR42873:SF1">
    <property type="entry name" value="S-ADENOSYLMETHIONINE-DEPENDENT METHYLTRANSFERASE DOMAIN-CONTAINING PROTEIN"/>
    <property type="match status" value="1"/>
</dbReference>
<keyword evidence="3" id="KW-0698">rRNA processing</keyword>
<keyword evidence="11" id="KW-1185">Reference proteome</keyword>
<dbReference type="InterPro" id="IPR036974">
    <property type="entry name" value="PUA_sf"/>
</dbReference>
<evidence type="ECO:0000256" key="6">
    <source>
        <dbReference type="ARBA" id="ARBA00022691"/>
    </source>
</evidence>
<dbReference type="GO" id="GO:0032259">
    <property type="term" value="P:methylation"/>
    <property type="evidence" value="ECO:0007669"/>
    <property type="project" value="UniProtKB-KW"/>
</dbReference>
<keyword evidence="7" id="KW-0694">RNA-binding</keyword>
<keyword evidence="5 10" id="KW-0808">Transferase</keyword>
<name>A0ABT9H0E2_9GAMM</name>
<dbReference type="PROSITE" id="PS50890">
    <property type="entry name" value="PUA"/>
    <property type="match status" value="1"/>
</dbReference>